<reference evidence="2 3" key="1">
    <citation type="submission" date="2015-05" db="EMBL/GenBank/DDBJ databases">
        <title>Draft genome sequence of the bacterium Gordonia jacobaea a new member of the Gordonia genus.</title>
        <authorList>
            <person name="Jimenez-Galisteo G."/>
            <person name="Dominguez A."/>
            <person name="Munoz E."/>
            <person name="Vinas M."/>
        </authorList>
    </citation>
    <scope>NUCLEOTIDE SEQUENCE [LARGE SCALE GENOMIC DNA]</scope>
    <source>
        <strain evidence="3">mv1</strain>
    </source>
</reference>
<feature type="region of interest" description="Disordered" evidence="1">
    <location>
        <begin position="47"/>
        <end position="71"/>
    </location>
</feature>
<dbReference type="Proteomes" id="UP000037247">
    <property type="component" value="Unassembled WGS sequence"/>
</dbReference>
<accession>A0ABR5I968</accession>
<dbReference type="EMBL" id="LDTZ01000020">
    <property type="protein sequence ID" value="KNA90155.1"/>
    <property type="molecule type" value="Genomic_DNA"/>
</dbReference>
<name>A0ABR5I968_9ACTN</name>
<protein>
    <submittedName>
        <fullName evidence="2">Uncharacterized protein</fullName>
    </submittedName>
</protein>
<proteinExistence type="predicted"/>
<evidence type="ECO:0000313" key="2">
    <source>
        <dbReference type="EMBL" id="KNA90155.1"/>
    </source>
</evidence>
<evidence type="ECO:0000313" key="3">
    <source>
        <dbReference type="Proteomes" id="UP000037247"/>
    </source>
</evidence>
<feature type="compositionally biased region" description="Low complexity" evidence="1">
    <location>
        <begin position="47"/>
        <end position="64"/>
    </location>
</feature>
<keyword evidence="3" id="KW-1185">Reference proteome</keyword>
<comment type="caution">
    <text evidence="2">The sequence shown here is derived from an EMBL/GenBank/DDBJ whole genome shotgun (WGS) entry which is preliminary data.</text>
</comment>
<sequence>MAPAVQLPTVALQIVQLRSGHLETVGALAGRHPAGQCRFQQKHGLQAMQRPQRAQRPQTTQWPQKIHEPPERRWFPEERRVRAANRRRLGQAGPPATAERVVLGGCRPSRYILAMSKFGHDVTTGRVAVRNRKSEIAVVVIHPIAPP</sequence>
<organism evidence="2 3">
    <name type="scientific">Gordonia jacobaea</name>
    <dbReference type="NCBI Taxonomy" id="122202"/>
    <lineage>
        <taxon>Bacteria</taxon>
        <taxon>Bacillati</taxon>
        <taxon>Actinomycetota</taxon>
        <taxon>Actinomycetes</taxon>
        <taxon>Mycobacteriales</taxon>
        <taxon>Gordoniaceae</taxon>
        <taxon>Gordonia</taxon>
    </lineage>
</organism>
<gene>
    <name evidence="2" type="ORF">ABW18_17340</name>
</gene>
<evidence type="ECO:0000256" key="1">
    <source>
        <dbReference type="SAM" id="MobiDB-lite"/>
    </source>
</evidence>